<sequence length="340" mass="38884">MRTFLDAWAPRSRPELNQVEETQLGPRIWDGEQPGLHRVWDAILLRVGEQIQLGQADPRPARRGELDIRLSFELSGHPPDALVEALRTRAYEILALLNLRLGDFVTPAMPFQIRETLPNNETELTLPFKIEVVEHRHTLDEERLGGFLKDVAHFHSDPRYGDKYRIALELYAAHFTEQQARVRFILLVIAMEALAEKSPKHQVALDLLARWKKELQTEKAKYQKSSEEFYSLQALSSELDFRGGDSIGNQIRKLFSALPGVSDDERAELQRRAVAVYQKRSTLVHEGYVPVEELPELEREARTLLEKLLEAAIERSKPEDDRFGIEVGDPQGPRSNGENA</sequence>
<dbReference type="Proteomes" id="UP000192707">
    <property type="component" value="Unassembled WGS sequence"/>
</dbReference>
<accession>A0A1W9ZLV1</accession>
<keyword evidence="3" id="KW-1185">Reference proteome</keyword>
<name>A0A1W9ZLV1_MYCAI</name>
<evidence type="ECO:0000256" key="1">
    <source>
        <dbReference type="SAM" id="MobiDB-lite"/>
    </source>
</evidence>
<protein>
    <submittedName>
        <fullName evidence="2">Uncharacterized protein</fullName>
    </submittedName>
</protein>
<proteinExistence type="predicted"/>
<evidence type="ECO:0000313" key="3">
    <source>
        <dbReference type="Proteomes" id="UP000192707"/>
    </source>
</evidence>
<organism evidence="2 3">
    <name type="scientific">Mycobacterium arosiense ATCC BAA-1401 = DSM 45069</name>
    <dbReference type="NCBI Taxonomy" id="1265311"/>
    <lineage>
        <taxon>Bacteria</taxon>
        <taxon>Bacillati</taxon>
        <taxon>Actinomycetota</taxon>
        <taxon>Actinomycetes</taxon>
        <taxon>Mycobacteriales</taxon>
        <taxon>Mycobacteriaceae</taxon>
        <taxon>Mycobacterium</taxon>
        <taxon>Mycobacterium avium complex (MAC)</taxon>
    </lineage>
</organism>
<reference evidence="2 3" key="1">
    <citation type="submission" date="2016-12" db="EMBL/GenBank/DDBJ databases">
        <title>The new phylogeny of genus Mycobacterium.</title>
        <authorList>
            <person name="Tortoli E."/>
            <person name="Trovato A."/>
            <person name="Cirillo D.M."/>
        </authorList>
    </citation>
    <scope>NUCLEOTIDE SEQUENCE [LARGE SCALE GENOMIC DNA]</scope>
    <source>
        <strain evidence="2 3">DSM 45069</strain>
    </source>
</reference>
<feature type="region of interest" description="Disordered" evidence="1">
    <location>
        <begin position="319"/>
        <end position="340"/>
    </location>
</feature>
<gene>
    <name evidence="2" type="ORF">BST14_08125</name>
</gene>
<dbReference type="AlphaFoldDB" id="A0A1W9ZLV1"/>
<comment type="caution">
    <text evidence="2">The sequence shown here is derived from an EMBL/GenBank/DDBJ whole genome shotgun (WGS) entry which is preliminary data.</text>
</comment>
<dbReference type="EMBL" id="MVHG01000012">
    <property type="protein sequence ID" value="ORA18085.1"/>
    <property type="molecule type" value="Genomic_DNA"/>
</dbReference>
<evidence type="ECO:0000313" key="2">
    <source>
        <dbReference type="EMBL" id="ORA18085.1"/>
    </source>
</evidence>